<dbReference type="RefSeq" id="WP_150031621.1">
    <property type="nucleotide sequence ID" value="NZ_VWSH01000001.1"/>
</dbReference>
<evidence type="ECO:0000313" key="2">
    <source>
        <dbReference type="Proteomes" id="UP000323632"/>
    </source>
</evidence>
<protein>
    <recommendedName>
        <fullName evidence="3">DUF4393 domain-containing protein</fullName>
    </recommendedName>
</protein>
<evidence type="ECO:0008006" key="3">
    <source>
        <dbReference type="Google" id="ProtNLM"/>
    </source>
</evidence>
<dbReference type="AlphaFoldDB" id="A0A5M6CVV5"/>
<gene>
    <name evidence="1" type="ORF">F0919_05060</name>
</gene>
<evidence type="ECO:0000313" key="1">
    <source>
        <dbReference type="EMBL" id="KAA5537045.1"/>
    </source>
</evidence>
<name>A0A5M6CVV5_9BACT</name>
<dbReference type="EMBL" id="VWSH01000001">
    <property type="protein sequence ID" value="KAA5537045.1"/>
    <property type="molecule type" value="Genomic_DNA"/>
</dbReference>
<keyword evidence="2" id="KW-1185">Reference proteome</keyword>
<organism evidence="1 2">
    <name type="scientific">Taibaiella lutea</name>
    <dbReference type="NCBI Taxonomy" id="2608001"/>
    <lineage>
        <taxon>Bacteria</taxon>
        <taxon>Pseudomonadati</taxon>
        <taxon>Bacteroidota</taxon>
        <taxon>Chitinophagia</taxon>
        <taxon>Chitinophagales</taxon>
        <taxon>Chitinophagaceae</taxon>
        <taxon>Taibaiella</taxon>
    </lineage>
</organism>
<comment type="caution">
    <text evidence="1">The sequence shown here is derived from an EMBL/GenBank/DDBJ whole genome shotgun (WGS) entry which is preliminary data.</text>
</comment>
<sequence>MKKIQTLLQILKEKKLQELYTEATEIGVEVLKIVEDVDIGYLNTGIKTLLLPNKIKEYFFIKKITRFIKELGSIPDDKRIEFIIKMEDEELDSKVGETTLIILDKLEREEKATLLGRLFKAYLEQKIDKEDFLRMSIMIERAFLEDLIEFGKNQPSIFGLKSQTRINLYVVGLLNQVIDDRKDFNNYIERKANVTSNHPPVFKYKVNEYGEMIKKYCFE</sequence>
<reference evidence="1 2" key="1">
    <citation type="submission" date="2019-09" db="EMBL/GenBank/DDBJ databases">
        <title>Genome sequence and assembly of Taibaiella sp.</title>
        <authorList>
            <person name="Chhetri G."/>
        </authorList>
    </citation>
    <scope>NUCLEOTIDE SEQUENCE [LARGE SCALE GENOMIC DNA]</scope>
    <source>
        <strain evidence="1 2">KVB11</strain>
    </source>
</reference>
<proteinExistence type="predicted"/>
<accession>A0A5M6CVV5</accession>
<dbReference type="Proteomes" id="UP000323632">
    <property type="component" value="Unassembled WGS sequence"/>
</dbReference>